<sequence>MLSCCANTQKWPVQAITPEEEKNLQDLFDLPVPEFQDEKISFTDLMKAKEEILGIKNKYNLGGLVDQMGESSDSINQDLGYVSEVLSSKGKDTEQDIVLKAEQYEDMKIVIDEIIQQVSSSQNYVENENIIVTQIDQIQEPLSEKIEAIQVVTETPVNIESVDIHQVQQKPLLQSSMPVIYEIQPPAQQIQQQEQKEVISLIQIKQEYEQTEINNLTDIMVPVEMRKHEFQLKKSGYSLPPTAVVELTQSNKVIISQERVQIQPFPGVIKPVIQHTSSPSLKQPAKVKSPQPKKSPIVKKSMSEVESKLQEAEIQQQLALSGLEEHSDKQQDMKENQSNPSQSTSLQLTESTALISAQTQTVTFSTIKLLATPSNLLGYVNAEEIFSIPLITLKIVFNDKKREIRIQKYKILSSNSQEYEKRKSRLIALQQRTDQPTPVLRIDLQNQKITLISKNEALSYAFDQILFKEYIGVKSFLRMRACGVEFAYQGNESQVRLLKEKISVGGGKEWN</sequence>
<organism evidence="2">
    <name type="scientific">Spironucleus salmonicida</name>
    <dbReference type="NCBI Taxonomy" id="348837"/>
    <lineage>
        <taxon>Eukaryota</taxon>
        <taxon>Metamonada</taxon>
        <taxon>Diplomonadida</taxon>
        <taxon>Hexamitidae</taxon>
        <taxon>Hexamitinae</taxon>
        <taxon>Spironucleus</taxon>
    </lineage>
</organism>
<dbReference type="EMBL" id="AUWU02000006">
    <property type="protein sequence ID" value="KAH0572345.1"/>
    <property type="molecule type" value="Genomic_DNA"/>
</dbReference>
<feature type="region of interest" description="Disordered" evidence="1">
    <location>
        <begin position="324"/>
        <end position="347"/>
    </location>
</feature>
<reference evidence="3" key="2">
    <citation type="submission" date="2020-12" db="EMBL/GenBank/DDBJ databases">
        <title>New Spironucleus salmonicida genome in near-complete chromosomes.</title>
        <authorList>
            <person name="Xu F."/>
            <person name="Kurt Z."/>
            <person name="Jimenez-Gonzalez A."/>
            <person name="Astvaldsson A."/>
            <person name="Andersson J.O."/>
            <person name="Svard S.G."/>
        </authorList>
    </citation>
    <scope>NUCLEOTIDE SEQUENCE</scope>
    <source>
        <strain evidence="3">ATCC 50377</strain>
    </source>
</reference>
<feature type="region of interest" description="Disordered" evidence="1">
    <location>
        <begin position="276"/>
        <end position="302"/>
    </location>
</feature>
<dbReference type="AlphaFoldDB" id="V6LL52"/>
<name>V6LL52_9EUKA</name>
<dbReference type="EMBL" id="KI546170">
    <property type="protein sequence ID" value="EST41409.1"/>
    <property type="molecule type" value="Genomic_DNA"/>
</dbReference>
<gene>
    <name evidence="2" type="ORF">SS50377_19126</name>
    <name evidence="3" type="ORF">SS50377_26555</name>
</gene>
<evidence type="ECO:0000313" key="2">
    <source>
        <dbReference type="EMBL" id="EST41409.1"/>
    </source>
</evidence>
<dbReference type="Proteomes" id="UP000018208">
    <property type="component" value="Unassembled WGS sequence"/>
</dbReference>
<proteinExistence type="predicted"/>
<dbReference type="VEuPathDB" id="GiardiaDB:SS50377_26555"/>
<evidence type="ECO:0000313" key="4">
    <source>
        <dbReference type="Proteomes" id="UP000018208"/>
    </source>
</evidence>
<reference evidence="2 3" key="1">
    <citation type="journal article" date="2014" name="PLoS Genet.">
        <title>The Genome of Spironucleus salmonicida Highlights a Fish Pathogen Adapted to Fluctuating Environments.</title>
        <authorList>
            <person name="Xu F."/>
            <person name="Jerlstrom-Hultqvist J."/>
            <person name="Einarsson E."/>
            <person name="Astvaldsson A."/>
            <person name="Svard S.G."/>
            <person name="Andersson J.O."/>
        </authorList>
    </citation>
    <scope>NUCLEOTIDE SEQUENCE</scope>
    <source>
        <strain evidence="3">ATCC 50377</strain>
    </source>
</reference>
<protein>
    <submittedName>
        <fullName evidence="2">Uncharacterized protein</fullName>
    </submittedName>
</protein>
<evidence type="ECO:0000313" key="3">
    <source>
        <dbReference type="EMBL" id="KAH0572345.1"/>
    </source>
</evidence>
<feature type="compositionally biased region" description="Basic and acidic residues" evidence="1">
    <location>
        <begin position="324"/>
        <end position="335"/>
    </location>
</feature>
<accession>V6LL52</accession>
<evidence type="ECO:0000256" key="1">
    <source>
        <dbReference type="SAM" id="MobiDB-lite"/>
    </source>
</evidence>
<keyword evidence="4" id="KW-1185">Reference proteome</keyword>